<evidence type="ECO:0000313" key="3">
    <source>
        <dbReference type="Proteomes" id="UP001596317"/>
    </source>
</evidence>
<gene>
    <name evidence="2" type="ORF">ACFP90_06560</name>
</gene>
<dbReference type="Gene3D" id="2.10.109.10">
    <property type="entry name" value="Umud Fragment, subunit A"/>
    <property type="match status" value="1"/>
</dbReference>
<protein>
    <submittedName>
        <fullName evidence="2">S24 family peptidase</fullName>
    </submittedName>
</protein>
<dbReference type="Proteomes" id="UP001596317">
    <property type="component" value="Unassembled WGS sequence"/>
</dbReference>
<dbReference type="RefSeq" id="WP_380054861.1">
    <property type="nucleotide sequence ID" value="NZ_JBHSWB010000001.1"/>
</dbReference>
<name>A0ABW1ZGP0_9DEIO</name>
<sequence length="203" mass="21730">MRRLQLGKGQEDIVAEAGDLMTQGWVSDVERGKVDLRNAGFSKVVALATALGWTLPQLQKETGIDLGIAPLTLVGEGSADVYPMQAARDLENLGLPVSHDAVAPGIKQPLLLQLDSDEMVGTGPASIRPGSVLHIDRAERELSEGRVYVIADEAGVHCRLYAQTRLGAVFRAENRTHEDIPAGDVQVIGKVVTVATDYSPNLN</sequence>
<proteinExistence type="predicted"/>
<dbReference type="SUPFAM" id="SSF51306">
    <property type="entry name" value="LexA/Signal peptidase"/>
    <property type="match status" value="1"/>
</dbReference>
<evidence type="ECO:0000313" key="2">
    <source>
        <dbReference type="EMBL" id="MFC6660046.1"/>
    </source>
</evidence>
<accession>A0ABW1ZGP0</accession>
<dbReference type="Pfam" id="PF00717">
    <property type="entry name" value="Peptidase_S24"/>
    <property type="match status" value="1"/>
</dbReference>
<dbReference type="InterPro" id="IPR015927">
    <property type="entry name" value="Peptidase_S24_S26A/B/C"/>
</dbReference>
<feature type="domain" description="Peptidase S24/S26A/S26B/S26C" evidence="1">
    <location>
        <begin position="110"/>
        <end position="192"/>
    </location>
</feature>
<dbReference type="InterPro" id="IPR036286">
    <property type="entry name" value="LexA/Signal_pep-like_sf"/>
</dbReference>
<evidence type="ECO:0000259" key="1">
    <source>
        <dbReference type="Pfam" id="PF00717"/>
    </source>
</evidence>
<dbReference type="EMBL" id="JBHSWB010000001">
    <property type="protein sequence ID" value="MFC6660046.1"/>
    <property type="molecule type" value="Genomic_DNA"/>
</dbReference>
<keyword evidence="3" id="KW-1185">Reference proteome</keyword>
<reference evidence="3" key="1">
    <citation type="journal article" date="2019" name="Int. J. Syst. Evol. Microbiol.">
        <title>The Global Catalogue of Microorganisms (GCM) 10K type strain sequencing project: providing services to taxonomists for standard genome sequencing and annotation.</title>
        <authorList>
            <consortium name="The Broad Institute Genomics Platform"/>
            <consortium name="The Broad Institute Genome Sequencing Center for Infectious Disease"/>
            <person name="Wu L."/>
            <person name="Ma J."/>
        </authorList>
    </citation>
    <scope>NUCLEOTIDE SEQUENCE [LARGE SCALE GENOMIC DNA]</scope>
    <source>
        <strain evidence="3">CCUG 63830</strain>
    </source>
</reference>
<comment type="caution">
    <text evidence="2">The sequence shown here is derived from an EMBL/GenBank/DDBJ whole genome shotgun (WGS) entry which is preliminary data.</text>
</comment>
<organism evidence="2 3">
    <name type="scientific">Deinococcus multiflagellatus</name>
    <dbReference type="NCBI Taxonomy" id="1656887"/>
    <lineage>
        <taxon>Bacteria</taxon>
        <taxon>Thermotogati</taxon>
        <taxon>Deinococcota</taxon>
        <taxon>Deinococci</taxon>
        <taxon>Deinococcales</taxon>
        <taxon>Deinococcaceae</taxon>
        <taxon>Deinococcus</taxon>
    </lineage>
</organism>